<dbReference type="Pfam" id="PF08534">
    <property type="entry name" value="Redoxin"/>
    <property type="match status" value="1"/>
</dbReference>
<accession>A0A4U0GUF8</accession>
<dbReference type="PROSITE" id="PS51352">
    <property type="entry name" value="THIOREDOXIN_2"/>
    <property type="match status" value="1"/>
</dbReference>
<evidence type="ECO:0000313" key="7">
    <source>
        <dbReference type="Proteomes" id="UP000309872"/>
    </source>
</evidence>
<dbReference type="PROSITE" id="PS00194">
    <property type="entry name" value="THIOREDOXIN_1"/>
    <property type="match status" value="1"/>
</dbReference>
<dbReference type="InterPro" id="IPR013740">
    <property type="entry name" value="Redoxin"/>
</dbReference>
<name>A0A4U0GUF8_9SPHI</name>
<comment type="subcellular location">
    <subcellularLocation>
        <location evidence="1">Cell envelope</location>
    </subcellularLocation>
</comment>
<evidence type="ECO:0000256" key="3">
    <source>
        <dbReference type="ARBA" id="ARBA00023157"/>
    </source>
</evidence>
<sequence>MRKTWTSLLIFFFLFPVLSLAQVDSLSINGELKNRSGEMIERITLSFTDHSGKRHSYSAVPQSGTFEIRVPRQELVVDATLRTVYPDPMNGVILRPLNLFIHKENITIKGQSNELDLAVVSGGQENNDYNTLRQSTAPVVRKASKLYAPLLKKEIVSDSEEAKTIFKQISVLHRQENDAQKQFIQAHPHSYVSLFLLYRMKNHYTSDAYAQAFNALDINHRESRMGKGIQRTIEKESVTAKGATALAFERTTVEGNTFKLGDLKGRVFLLDFWGSWCGPCRASMPHLKELHSLYKEKGFEIVGIAQERGKTIEDSKASWEKAINELGIHWINVLNNENIEQFDIVSAYRINGFPTKILVDEQGQIILRLTASATDDIDVALKKIYGF</sequence>
<evidence type="ECO:0000259" key="5">
    <source>
        <dbReference type="PROSITE" id="PS51352"/>
    </source>
</evidence>
<dbReference type="AlphaFoldDB" id="A0A4U0GUF8"/>
<dbReference type="PANTHER" id="PTHR42852:SF6">
    <property type="entry name" value="THIOL:DISULFIDE INTERCHANGE PROTEIN DSBE"/>
    <property type="match status" value="1"/>
</dbReference>
<keyword evidence="7" id="KW-1185">Reference proteome</keyword>
<evidence type="ECO:0000256" key="2">
    <source>
        <dbReference type="ARBA" id="ARBA00022748"/>
    </source>
</evidence>
<dbReference type="SUPFAM" id="SSF52833">
    <property type="entry name" value="Thioredoxin-like"/>
    <property type="match status" value="1"/>
</dbReference>
<dbReference type="InterPro" id="IPR013766">
    <property type="entry name" value="Thioredoxin_domain"/>
</dbReference>
<dbReference type="CDD" id="cd02966">
    <property type="entry name" value="TlpA_like_family"/>
    <property type="match status" value="1"/>
</dbReference>
<dbReference type="GO" id="GO:0017004">
    <property type="term" value="P:cytochrome complex assembly"/>
    <property type="evidence" value="ECO:0007669"/>
    <property type="project" value="UniProtKB-KW"/>
</dbReference>
<dbReference type="PANTHER" id="PTHR42852">
    <property type="entry name" value="THIOL:DISULFIDE INTERCHANGE PROTEIN DSBE"/>
    <property type="match status" value="1"/>
</dbReference>
<dbReference type="RefSeq" id="WP_136822393.1">
    <property type="nucleotide sequence ID" value="NZ_BMJX01000007.1"/>
</dbReference>
<feature type="domain" description="Thioredoxin" evidence="5">
    <location>
        <begin position="239"/>
        <end position="386"/>
    </location>
</feature>
<comment type="caution">
    <text evidence="6">The sequence shown here is derived from an EMBL/GenBank/DDBJ whole genome shotgun (WGS) entry which is preliminary data.</text>
</comment>
<dbReference type="InterPro" id="IPR017937">
    <property type="entry name" value="Thioredoxin_CS"/>
</dbReference>
<keyword evidence="2" id="KW-0201">Cytochrome c-type biogenesis</keyword>
<gene>
    <name evidence="6" type="ORF">FAZ19_19230</name>
</gene>
<evidence type="ECO:0000256" key="1">
    <source>
        <dbReference type="ARBA" id="ARBA00004196"/>
    </source>
</evidence>
<organism evidence="6 7">
    <name type="scientific">Sphingobacterium alkalisoli</name>
    <dbReference type="NCBI Taxonomy" id="1874115"/>
    <lineage>
        <taxon>Bacteria</taxon>
        <taxon>Pseudomonadati</taxon>
        <taxon>Bacteroidota</taxon>
        <taxon>Sphingobacteriia</taxon>
        <taxon>Sphingobacteriales</taxon>
        <taxon>Sphingobacteriaceae</taxon>
        <taxon>Sphingobacterium</taxon>
    </lineage>
</organism>
<protein>
    <submittedName>
        <fullName evidence="6">AhpC/TSA family protein</fullName>
    </submittedName>
</protein>
<dbReference type="Gene3D" id="3.40.30.10">
    <property type="entry name" value="Glutaredoxin"/>
    <property type="match status" value="1"/>
</dbReference>
<evidence type="ECO:0000256" key="4">
    <source>
        <dbReference type="ARBA" id="ARBA00023284"/>
    </source>
</evidence>
<dbReference type="EMBL" id="SUKA01000007">
    <property type="protein sequence ID" value="TJY62607.1"/>
    <property type="molecule type" value="Genomic_DNA"/>
</dbReference>
<keyword evidence="3" id="KW-1015">Disulfide bond</keyword>
<keyword evidence="4" id="KW-0676">Redox-active center</keyword>
<reference evidence="6 7" key="1">
    <citation type="submission" date="2019-04" db="EMBL/GenBank/DDBJ databases">
        <title>Sphingobacterium olei sp. nov., isolated from oil-contaminated soil.</title>
        <authorList>
            <person name="Liu B."/>
        </authorList>
    </citation>
    <scope>NUCLEOTIDE SEQUENCE [LARGE SCALE GENOMIC DNA]</scope>
    <source>
        <strain evidence="6 7">Y3L14</strain>
    </source>
</reference>
<proteinExistence type="predicted"/>
<dbReference type="InterPro" id="IPR050553">
    <property type="entry name" value="Thioredoxin_ResA/DsbE_sf"/>
</dbReference>
<dbReference type="InterPro" id="IPR036249">
    <property type="entry name" value="Thioredoxin-like_sf"/>
</dbReference>
<dbReference type="Proteomes" id="UP000309872">
    <property type="component" value="Unassembled WGS sequence"/>
</dbReference>
<dbReference type="GO" id="GO:0016491">
    <property type="term" value="F:oxidoreductase activity"/>
    <property type="evidence" value="ECO:0007669"/>
    <property type="project" value="InterPro"/>
</dbReference>
<evidence type="ECO:0000313" key="6">
    <source>
        <dbReference type="EMBL" id="TJY62607.1"/>
    </source>
</evidence>
<dbReference type="OrthoDB" id="750178at2"/>
<dbReference type="GO" id="GO:0030313">
    <property type="term" value="C:cell envelope"/>
    <property type="evidence" value="ECO:0007669"/>
    <property type="project" value="UniProtKB-SubCell"/>
</dbReference>